<dbReference type="GO" id="GO:0016020">
    <property type="term" value="C:membrane"/>
    <property type="evidence" value="ECO:0007669"/>
    <property type="project" value="InterPro"/>
</dbReference>
<keyword evidence="2" id="KW-0472">Membrane</keyword>
<comment type="caution">
    <text evidence="3">The sequence shown here is derived from an EMBL/GenBank/DDBJ whole genome shotgun (WGS) entry which is preliminary data.</text>
</comment>
<dbReference type="Pfam" id="PF03567">
    <property type="entry name" value="Sulfotransfer_2"/>
    <property type="match status" value="1"/>
</dbReference>
<evidence type="ECO:0000256" key="1">
    <source>
        <dbReference type="SAM" id="MobiDB-lite"/>
    </source>
</evidence>
<name>A0A2R5GV05_9STRA</name>
<accession>A0A2R5GV05</accession>
<keyword evidence="2" id="KW-1133">Transmembrane helix</keyword>
<keyword evidence="2" id="KW-0812">Transmembrane</keyword>
<keyword evidence="4" id="KW-1185">Reference proteome</keyword>
<reference evidence="3 4" key="1">
    <citation type="submission" date="2017-12" db="EMBL/GenBank/DDBJ databases">
        <title>Sequencing, de novo assembly and annotation of complete genome of a new Thraustochytrid species, strain FCC1311.</title>
        <authorList>
            <person name="Sedici K."/>
            <person name="Godart F."/>
            <person name="Aiese Cigliano R."/>
            <person name="Sanseverino W."/>
            <person name="Barakat M."/>
            <person name="Ortet P."/>
            <person name="Marechal E."/>
            <person name="Cagnac O."/>
            <person name="Amato A."/>
        </authorList>
    </citation>
    <scope>NUCLEOTIDE SEQUENCE [LARGE SCALE GENOMIC DNA]</scope>
</reference>
<organism evidence="3 4">
    <name type="scientific">Hondaea fermentalgiana</name>
    <dbReference type="NCBI Taxonomy" id="2315210"/>
    <lineage>
        <taxon>Eukaryota</taxon>
        <taxon>Sar</taxon>
        <taxon>Stramenopiles</taxon>
        <taxon>Bigyra</taxon>
        <taxon>Labyrinthulomycetes</taxon>
        <taxon>Thraustochytrida</taxon>
        <taxon>Thraustochytriidae</taxon>
        <taxon>Hondaea</taxon>
    </lineage>
</organism>
<gene>
    <name evidence="3" type="ORF">FCC1311_103732</name>
</gene>
<sequence>MTQITIAIFIYFFMTPIPPAPYVMWTTASITFVMSTFIWTAPITMRNNTLRWLLMLFQSKVMCGFGGETKYMTGTNDKGYLFHLTAQRAVNYGYVTEEQVHRCAFSIVRNPYSRMVSMYEYNKRPFESFDNFVRKFHAEFWHVYMAKNTTECRDVYCHVLPMFEYTHMDGEQAVACVIKQEHLKNLVATDWEGSNVPETIQRALTGIPHANKRSRRVAWQRYFTQETMDLTYEMYHKDFEIFGYDTDIPGRTDLSVSRSVLESIRQDPAACMRQGSGFAPMSPSASHKARYERVQNDADNRRIAIEVDYQDDDPSAPALGADNRANVDDDDDAGVGAIQDGTVDGGVNEDKGEEEESKGVQTSSSFKRAAKSEDSQVIVDTGVQNGSRPQNSARIAPGFVSEEEQMARREAAVFVLSPARRS</sequence>
<proteinExistence type="predicted"/>
<dbReference type="Proteomes" id="UP000241890">
    <property type="component" value="Unassembled WGS sequence"/>
</dbReference>
<dbReference type="InParanoid" id="A0A2R5GV05"/>
<dbReference type="AlphaFoldDB" id="A0A2R5GV05"/>
<dbReference type="GO" id="GO:0008146">
    <property type="term" value="F:sulfotransferase activity"/>
    <property type="evidence" value="ECO:0007669"/>
    <property type="project" value="InterPro"/>
</dbReference>
<feature type="transmembrane region" description="Helical" evidence="2">
    <location>
        <begin position="22"/>
        <end position="45"/>
    </location>
</feature>
<evidence type="ECO:0000313" key="4">
    <source>
        <dbReference type="Proteomes" id="UP000241890"/>
    </source>
</evidence>
<evidence type="ECO:0008006" key="5">
    <source>
        <dbReference type="Google" id="ProtNLM"/>
    </source>
</evidence>
<evidence type="ECO:0000313" key="3">
    <source>
        <dbReference type="EMBL" id="GBG34149.1"/>
    </source>
</evidence>
<dbReference type="EMBL" id="BEYU01000181">
    <property type="protein sequence ID" value="GBG34149.1"/>
    <property type="molecule type" value="Genomic_DNA"/>
</dbReference>
<protein>
    <recommendedName>
        <fullName evidence="5">Carbohydrate sulfotransferase</fullName>
    </recommendedName>
</protein>
<feature type="region of interest" description="Disordered" evidence="1">
    <location>
        <begin position="274"/>
        <end position="393"/>
    </location>
</feature>
<feature type="compositionally biased region" description="Polar residues" evidence="1">
    <location>
        <begin position="382"/>
        <end position="393"/>
    </location>
</feature>
<evidence type="ECO:0000256" key="2">
    <source>
        <dbReference type="SAM" id="Phobius"/>
    </source>
</evidence>
<dbReference type="InterPro" id="IPR005331">
    <property type="entry name" value="Sulfotransferase"/>
</dbReference>
<feature type="compositionally biased region" description="Basic and acidic residues" evidence="1">
    <location>
        <begin position="289"/>
        <end position="305"/>
    </location>
</feature>